<evidence type="ECO:0000256" key="3">
    <source>
        <dbReference type="ARBA" id="ARBA00022801"/>
    </source>
</evidence>
<feature type="domain" description="UvrD-like helicase ATP-binding" evidence="12">
    <location>
        <begin position="25"/>
        <end position="309"/>
    </location>
</feature>
<dbReference type="Proteomes" id="UP000177954">
    <property type="component" value="Unassembled WGS sequence"/>
</dbReference>
<evidence type="ECO:0000256" key="5">
    <source>
        <dbReference type="ARBA" id="ARBA00022840"/>
    </source>
</evidence>
<evidence type="ECO:0000256" key="6">
    <source>
        <dbReference type="ARBA" id="ARBA00023125"/>
    </source>
</evidence>
<dbReference type="GO" id="GO:0016887">
    <property type="term" value="F:ATP hydrolysis activity"/>
    <property type="evidence" value="ECO:0007669"/>
    <property type="project" value="RHEA"/>
</dbReference>
<dbReference type="FunFam" id="1.10.10.160:FF:000001">
    <property type="entry name" value="ATP-dependent DNA helicase"/>
    <property type="match status" value="1"/>
</dbReference>
<dbReference type="Gene3D" id="3.40.50.300">
    <property type="entry name" value="P-loop containing nucleotide triphosphate hydrolases"/>
    <property type="match status" value="2"/>
</dbReference>
<evidence type="ECO:0000256" key="4">
    <source>
        <dbReference type="ARBA" id="ARBA00022806"/>
    </source>
</evidence>
<dbReference type="PROSITE" id="PS51217">
    <property type="entry name" value="UVRD_HELICASE_CTER"/>
    <property type="match status" value="1"/>
</dbReference>
<dbReference type="Pfam" id="PF13361">
    <property type="entry name" value="UvrD_C"/>
    <property type="match status" value="1"/>
</dbReference>
<evidence type="ECO:0000313" key="15">
    <source>
        <dbReference type="Proteomes" id="UP000177954"/>
    </source>
</evidence>
<accession>A0A1G2H3G8</accession>
<dbReference type="Gene3D" id="1.10.486.10">
    <property type="entry name" value="PCRA, domain 4"/>
    <property type="match status" value="1"/>
</dbReference>
<protein>
    <recommendedName>
        <fullName evidence="9">DNA 3'-5' helicase</fullName>
        <ecNumber evidence="9">5.6.2.4</ecNumber>
    </recommendedName>
</protein>
<evidence type="ECO:0000256" key="9">
    <source>
        <dbReference type="ARBA" id="ARBA00034808"/>
    </source>
</evidence>
<dbReference type="EMBL" id="MHNZ01000003">
    <property type="protein sequence ID" value="OGZ57012.1"/>
    <property type="molecule type" value="Genomic_DNA"/>
</dbReference>
<dbReference type="AlphaFoldDB" id="A0A1G2H3G8"/>
<evidence type="ECO:0000313" key="14">
    <source>
        <dbReference type="EMBL" id="OGZ57012.1"/>
    </source>
</evidence>
<evidence type="ECO:0000256" key="7">
    <source>
        <dbReference type="ARBA" id="ARBA00023235"/>
    </source>
</evidence>
<dbReference type="GO" id="GO:0009314">
    <property type="term" value="P:response to radiation"/>
    <property type="evidence" value="ECO:0007669"/>
    <property type="project" value="UniProtKB-ARBA"/>
</dbReference>
<dbReference type="GO" id="GO:0005829">
    <property type="term" value="C:cytosol"/>
    <property type="evidence" value="ECO:0007669"/>
    <property type="project" value="TreeGrafter"/>
</dbReference>
<comment type="similarity">
    <text evidence="1">Belongs to the helicase family. UvrD subfamily.</text>
</comment>
<keyword evidence="6" id="KW-0238">DNA-binding</keyword>
<feature type="binding site" evidence="11">
    <location>
        <begin position="46"/>
        <end position="53"/>
    </location>
    <ligand>
        <name>ATP</name>
        <dbReference type="ChEBI" id="CHEBI:30616"/>
    </ligand>
</feature>
<dbReference type="EC" id="5.6.2.4" evidence="9"/>
<comment type="caution">
    <text evidence="14">The sequence shown here is derived from an EMBL/GenBank/DDBJ whole genome shotgun (WGS) entry which is preliminary data.</text>
</comment>
<evidence type="ECO:0000256" key="11">
    <source>
        <dbReference type="PROSITE-ProRule" id="PRU00560"/>
    </source>
</evidence>
<evidence type="ECO:0000256" key="8">
    <source>
        <dbReference type="ARBA" id="ARBA00034617"/>
    </source>
</evidence>
<organism evidence="14 15">
    <name type="scientific">Candidatus Ryanbacteria bacterium RIFCSPLOWO2_02_FULL_47_14</name>
    <dbReference type="NCBI Taxonomy" id="1802129"/>
    <lineage>
        <taxon>Bacteria</taxon>
        <taxon>Candidatus Ryaniibacteriota</taxon>
    </lineage>
</organism>
<keyword evidence="3 11" id="KW-0378">Hydrolase</keyword>
<proteinExistence type="inferred from homology"/>
<dbReference type="InterPro" id="IPR000212">
    <property type="entry name" value="DNA_helicase_UvrD/REP"/>
</dbReference>
<dbReference type="SUPFAM" id="SSF52540">
    <property type="entry name" value="P-loop containing nucleoside triphosphate hydrolases"/>
    <property type="match status" value="1"/>
</dbReference>
<dbReference type="PROSITE" id="PS51198">
    <property type="entry name" value="UVRD_HELICASE_ATP_BIND"/>
    <property type="match status" value="1"/>
</dbReference>
<dbReference type="Gene3D" id="1.10.10.160">
    <property type="match status" value="1"/>
</dbReference>
<gene>
    <name evidence="14" type="ORF">A3J04_01180</name>
</gene>
<dbReference type="InterPro" id="IPR014016">
    <property type="entry name" value="UvrD-like_ATP-bd"/>
</dbReference>
<keyword evidence="4 11" id="KW-0347">Helicase</keyword>
<comment type="catalytic activity">
    <reaction evidence="10">
        <text>ATP + H2O = ADP + phosphate + H(+)</text>
        <dbReference type="Rhea" id="RHEA:13065"/>
        <dbReference type="ChEBI" id="CHEBI:15377"/>
        <dbReference type="ChEBI" id="CHEBI:15378"/>
        <dbReference type="ChEBI" id="CHEBI:30616"/>
        <dbReference type="ChEBI" id="CHEBI:43474"/>
        <dbReference type="ChEBI" id="CHEBI:456216"/>
        <dbReference type="EC" id="5.6.2.4"/>
    </reaction>
</comment>
<dbReference type="GO" id="GO:0033202">
    <property type="term" value="C:DNA helicase complex"/>
    <property type="evidence" value="ECO:0007669"/>
    <property type="project" value="TreeGrafter"/>
</dbReference>
<feature type="domain" description="UvrD-like helicase C-terminal" evidence="13">
    <location>
        <begin position="310"/>
        <end position="564"/>
    </location>
</feature>
<dbReference type="Pfam" id="PF00580">
    <property type="entry name" value="UvrD-helicase"/>
    <property type="match status" value="1"/>
</dbReference>
<dbReference type="InterPro" id="IPR013986">
    <property type="entry name" value="DExx_box_DNA_helicase_dom_sf"/>
</dbReference>
<keyword evidence="7" id="KW-0413">Isomerase</keyword>
<evidence type="ECO:0000259" key="12">
    <source>
        <dbReference type="PROSITE" id="PS51198"/>
    </source>
</evidence>
<dbReference type="STRING" id="1802129.A3J04_01180"/>
<dbReference type="GO" id="GO:0005524">
    <property type="term" value="F:ATP binding"/>
    <property type="evidence" value="ECO:0007669"/>
    <property type="project" value="UniProtKB-UniRule"/>
</dbReference>
<dbReference type="PANTHER" id="PTHR11070:SF2">
    <property type="entry name" value="ATP-DEPENDENT DNA HELICASE SRS2"/>
    <property type="match status" value="1"/>
</dbReference>
<name>A0A1G2H3G8_9BACT</name>
<dbReference type="InterPro" id="IPR014017">
    <property type="entry name" value="DNA_helicase_UvrD-like_C"/>
</dbReference>
<comment type="catalytic activity">
    <reaction evidence="8">
        <text>Couples ATP hydrolysis with the unwinding of duplex DNA by translocating in the 3'-5' direction.</text>
        <dbReference type="EC" id="5.6.2.4"/>
    </reaction>
</comment>
<dbReference type="InterPro" id="IPR027417">
    <property type="entry name" value="P-loop_NTPase"/>
</dbReference>
<evidence type="ECO:0000259" key="13">
    <source>
        <dbReference type="PROSITE" id="PS51217"/>
    </source>
</evidence>
<evidence type="ECO:0000256" key="1">
    <source>
        <dbReference type="ARBA" id="ARBA00009922"/>
    </source>
</evidence>
<dbReference type="GO" id="GO:0003677">
    <property type="term" value="F:DNA binding"/>
    <property type="evidence" value="ECO:0007669"/>
    <property type="project" value="UniProtKB-KW"/>
</dbReference>
<dbReference type="CDD" id="cd17932">
    <property type="entry name" value="DEXQc_UvrD"/>
    <property type="match status" value="1"/>
</dbReference>
<evidence type="ECO:0000256" key="10">
    <source>
        <dbReference type="ARBA" id="ARBA00048988"/>
    </source>
</evidence>
<dbReference type="PANTHER" id="PTHR11070">
    <property type="entry name" value="UVRD / RECB / PCRA DNA HELICASE FAMILY MEMBER"/>
    <property type="match status" value="1"/>
</dbReference>
<sequence length="659" mass="74980">MWIPFLPYIATNFRPPYTRIMTILEGLNERQQEAVLYTTGPLLIVAGAGSGKTKTIAHRIAYLIRQGVDPAQILAVTFTNKAAEEMRARVYTLLKKEKIAVNAAAGPFMGTFHSLGVHIMRQHGSLNGIPKNFSILDEEDSKSIIKDLIREHELDPDNYPPPRIRAIIRNLKNELITADDFAKQDDDTPYQKTLAALYNAYETRLQKLKGLDFDDLLLKPVLLLQRSEAARTWYENRWSHIHVDEYQDTNHAQYILMRFLASHGNIAVVGDIDQAIYSWRGADWRNLLQFEMDWPDARVITLEENYRSTQLILEAANAVIQHNKERKEKNLRSTKEAGETITLTILENERQEGMFIAEYIAHLVGSKVQAGQIAVLFRTNAQSRALEEAFLKKNIPYRLIAGVKFYERKEVKDALAYLRYALNENDLLSLKRIINSPPRGIGKVLTLKYIGSKPLAAHEKEKIKKFEVIIEKIKKAAMSESASTVLATVLKEAGFRAHYKDNKAEHDRWENIQELLSVAKKYDKDEAPEGIIKLLSEASLSTQETEIEDKDSRVTLLTAHAAKGLEFDVVIIAGMEEGLFPHSLSQTPSELEEERRLFYVALTRAKEKIAITLTRQRMIYGEVMFNDPSRFLGEIPQELVSGTDLALRAGEYNDDEISI</sequence>
<evidence type="ECO:0000256" key="2">
    <source>
        <dbReference type="ARBA" id="ARBA00022741"/>
    </source>
</evidence>
<dbReference type="CDD" id="cd18807">
    <property type="entry name" value="SF1_C_UvrD"/>
    <property type="match status" value="1"/>
</dbReference>
<keyword evidence="5 11" id="KW-0067">ATP-binding</keyword>
<reference evidence="14 15" key="1">
    <citation type="journal article" date="2016" name="Nat. Commun.">
        <title>Thousands of microbial genomes shed light on interconnected biogeochemical processes in an aquifer system.</title>
        <authorList>
            <person name="Anantharaman K."/>
            <person name="Brown C.T."/>
            <person name="Hug L.A."/>
            <person name="Sharon I."/>
            <person name="Castelle C.J."/>
            <person name="Probst A.J."/>
            <person name="Thomas B.C."/>
            <person name="Singh A."/>
            <person name="Wilkins M.J."/>
            <person name="Karaoz U."/>
            <person name="Brodie E.L."/>
            <person name="Williams K.H."/>
            <person name="Hubbard S.S."/>
            <person name="Banfield J.F."/>
        </authorList>
    </citation>
    <scope>NUCLEOTIDE SEQUENCE [LARGE SCALE GENOMIC DNA]</scope>
</reference>
<dbReference type="GO" id="GO:0043138">
    <property type="term" value="F:3'-5' DNA helicase activity"/>
    <property type="evidence" value="ECO:0007669"/>
    <property type="project" value="UniProtKB-EC"/>
</dbReference>
<dbReference type="GO" id="GO:0000725">
    <property type="term" value="P:recombinational repair"/>
    <property type="evidence" value="ECO:0007669"/>
    <property type="project" value="TreeGrafter"/>
</dbReference>
<keyword evidence="2 11" id="KW-0547">Nucleotide-binding</keyword>